<organism evidence="1 2">
    <name type="scientific">Geranomyces variabilis</name>
    <dbReference type="NCBI Taxonomy" id="109894"/>
    <lineage>
        <taxon>Eukaryota</taxon>
        <taxon>Fungi</taxon>
        <taxon>Fungi incertae sedis</taxon>
        <taxon>Chytridiomycota</taxon>
        <taxon>Chytridiomycota incertae sedis</taxon>
        <taxon>Chytridiomycetes</taxon>
        <taxon>Spizellomycetales</taxon>
        <taxon>Powellomycetaceae</taxon>
        <taxon>Geranomyces</taxon>
    </lineage>
</organism>
<name>A0AAD5XSN9_9FUNG</name>
<keyword evidence="2" id="KW-1185">Reference proteome</keyword>
<reference evidence="1" key="1">
    <citation type="submission" date="2020-05" db="EMBL/GenBank/DDBJ databases">
        <title>Phylogenomic resolution of chytrid fungi.</title>
        <authorList>
            <person name="Stajich J.E."/>
            <person name="Amses K."/>
            <person name="Simmons R."/>
            <person name="Seto K."/>
            <person name="Myers J."/>
            <person name="Bonds A."/>
            <person name="Quandt C.A."/>
            <person name="Barry K."/>
            <person name="Liu P."/>
            <person name="Grigoriev I."/>
            <person name="Longcore J.E."/>
            <person name="James T.Y."/>
        </authorList>
    </citation>
    <scope>NUCLEOTIDE SEQUENCE</scope>
    <source>
        <strain evidence="1">JEL0379</strain>
    </source>
</reference>
<sequence length="116" mass="12932">MADQARHKAKKGSKDCGDFTLLRTGQLTEPYVGADWELFATVSLPSGVSLTAEVFKLTIPRAFEGFLQLAHLLRRVIAWNTVLEEHGKELARPIIRWQSVGHPLPTVETPKAKGKR</sequence>
<protein>
    <submittedName>
        <fullName evidence="1">Uncharacterized protein</fullName>
    </submittedName>
</protein>
<accession>A0AAD5XSN9</accession>
<dbReference type="Proteomes" id="UP001212152">
    <property type="component" value="Unassembled WGS sequence"/>
</dbReference>
<dbReference type="AlphaFoldDB" id="A0AAD5XSN9"/>
<gene>
    <name evidence="1" type="ORF">HDU87_003326</name>
</gene>
<comment type="caution">
    <text evidence="1">The sequence shown here is derived from an EMBL/GenBank/DDBJ whole genome shotgun (WGS) entry which is preliminary data.</text>
</comment>
<proteinExistence type="predicted"/>
<dbReference type="EMBL" id="JADGJQ010000024">
    <property type="protein sequence ID" value="KAJ3178771.1"/>
    <property type="molecule type" value="Genomic_DNA"/>
</dbReference>
<evidence type="ECO:0000313" key="1">
    <source>
        <dbReference type="EMBL" id="KAJ3178771.1"/>
    </source>
</evidence>
<evidence type="ECO:0000313" key="2">
    <source>
        <dbReference type="Proteomes" id="UP001212152"/>
    </source>
</evidence>